<keyword evidence="2" id="KW-1185">Reference proteome</keyword>
<dbReference type="Gene3D" id="2.40.50.140">
    <property type="entry name" value="Nucleic acid-binding proteins"/>
    <property type="match status" value="1"/>
</dbReference>
<dbReference type="EMBL" id="SDMK01000001">
    <property type="protein sequence ID" value="RXS97505.1"/>
    <property type="molecule type" value="Genomic_DNA"/>
</dbReference>
<dbReference type="InterPro" id="IPR012340">
    <property type="entry name" value="NA-bd_OB-fold"/>
</dbReference>
<proteinExistence type="predicted"/>
<evidence type="ECO:0000313" key="2">
    <source>
        <dbReference type="Proteomes" id="UP000290253"/>
    </source>
</evidence>
<evidence type="ECO:0000313" key="1">
    <source>
        <dbReference type="EMBL" id="RXS97505.1"/>
    </source>
</evidence>
<protein>
    <recommendedName>
        <fullName evidence="3">Single-stranded DNA-binding protein</fullName>
    </recommendedName>
</protein>
<dbReference type="RefSeq" id="WP_129207284.1">
    <property type="nucleotide sequence ID" value="NZ_BMGU01000001.1"/>
</dbReference>
<reference evidence="1 2" key="1">
    <citation type="journal article" date="2016" name="Int. J. Syst. Evol. Microbiol.">
        <title>Acidipila dinghuensis sp. nov., an acidobacterium isolated from forest soil.</title>
        <authorList>
            <person name="Jiang Y.W."/>
            <person name="Wang J."/>
            <person name="Chen M.H."/>
            <person name="Lv Y.Y."/>
            <person name="Qiu L.H."/>
        </authorList>
    </citation>
    <scope>NUCLEOTIDE SEQUENCE [LARGE SCALE GENOMIC DNA]</scope>
    <source>
        <strain evidence="1 2">DHOF10</strain>
    </source>
</reference>
<sequence length="132" mass="15190">MTTLFESSVKIRGFLGRDAEIHASEPITDGAYVVLHVATMRGTWDIALNEWNPRIDWHRIVCEGPWFCGFLRGMRRGEYLEIEAEMREIEEVRIVVVGGQNYPVKRMTTAIFAVHVQRLDRPLWVVDSGDSD</sequence>
<accession>A0A4Q1SJA1</accession>
<dbReference type="OrthoDB" id="118863at2"/>
<dbReference type="Proteomes" id="UP000290253">
    <property type="component" value="Unassembled WGS sequence"/>
</dbReference>
<evidence type="ECO:0008006" key="3">
    <source>
        <dbReference type="Google" id="ProtNLM"/>
    </source>
</evidence>
<organism evidence="1 2">
    <name type="scientific">Silvibacterium dinghuense</name>
    <dbReference type="NCBI Taxonomy" id="1560006"/>
    <lineage>
        <taxon>Bacteria</taxon>
        <taxon>Pseudomonadati</taxon>
        <taxon>Acidobacteriota</taxon>
        <taxon>Terriglobia</taxon>
        <taxon>Terriglobales</taxon>
        <taxon>Acidobacteriaceae</taxon>
        <taxon>Silvibacterium</taxon>
    </lineage>
</organism>
<gene>
    <name evidence="1" type="ORF">ESZ00_06330</name>
</gene>
<name>A0A4Q1SJA1_9BACT</name>
<dbReference type="AlphaFoldDB" id="A0A4Q1SJA1"/>
<dbReference type="SUPFAM" id="SSF50249">
    <property type="entry name" value="Nucleic acid-binding proteins"/>
    <property type="match status" value="1"/>
</dbReference>
<comment type="caution">
    <text evidence="1">The sequence shown here is derived from an EMBL/GenBank/DDBJ whole genome shotgun (WGS) entry which is preliminary data.</text>
</comment>